<dbReference type="PROSITE" id="PS51354">
    <property type="entry name" value="GLUTAREDOXIN_2"/>
    <property type="match status" value="1"/>
</dbReference>
<accession>K4CA76</accession>
<feature type="domain" description="RNase H type-1" evidence="1">
    <location>
        <begin position="236"/>
        <end position="370"/>
    </location>
</feature>
<dbReference type="PANTHER" id="PTHR45669">
    <property type="entry name" value="GLUTAREDOXIN DOMAIN-CONTAINING CYSTEINE-RICH PROTEIN CG12206-RELATED"/>
    <property type="match status" value="1"/>
</dbReference>
<dbReference type="GO" id="GO:0003676">
    <property type="term" value="F:nucleic acid binding"/>
    <property type="evidence" value="ECO:0007669"/>
    <property type="project" value="InterPro"/>
</dbReference>
<dbReference type="Pfam" id="PF23733">
    <property type="entry name" value="GRXCR1-2_C"/>
    <property type="match status" value="1"/>
</dbReference>
<name>K4CA76_SOLLC</name>
<evidence type="ECO:0000313" key="2">
    <source>
        <dbReference type="EnsemblPlants" id="Solyc06g082170.2.1"/>
    </source>
</evidence>
<dbReference type="GO" id="GO:0004523">
    <property type="term" value="F:RNA-DNA hybrid ribonuclease activity"/>
    <property type="evidence" value="ECO:0007669"/>
    <property type="project" value="InterPro"/>
</dbReference>
<protein>
    <recommendedName>
        <fullName evidence="1">RNase H type-1 domain-containing protein</fullName>
    </recommendedName>
</protein>
<proteinExistence type="predicted"/>
<organism evidence="2">
    <name type="scientific">Solanum lycopersicum</name>
    <name type="common">Tomato</name>
    <name type="synonym">Lycopersicon esculentum</name>
    <dbReference type="NCBI Taxonomy" id="4081"/>
    <lineage>
        <taxon>Eukaryota</taxon>
        <taxon>Viridiplantae</taxon>
        <taxon>Streptophyta</taxon>
        <taxon>Embryophyta</taxon>
        <taxon>Tracheophyta</taxon>
        <taxon>Spermatophyta</taxon>
        <taxon>Magnoliopsida</taxon>
        <taxon>eudicotyledons</taxon>
        <taxon>Gunneridae</taxon>
        <taxon>Pentapetalae</taxon>
        <taxon>asterids</taxon>
        <taxon>lamiids</taxon>
        <taxon>Solanales</taxon>
        <taxon>Solanaceae</taxon>
        <taxon>Solanoideae</taxon>
        <taxon>Solaneae</taxon>
        <taxon>Solanum</taxon>
        <taxon>Solanum subgen. Lycopersicon</taxon>
    </lineage>
</organism>
<keyword evidence="3" id="KW-1185">Reference proteome</keyword>
<reference evidence="2" key="1">
    <citation type="journal article" date="2012" name="Nature">
        <title>The tomato genome sequence provides insights into fleshy fruit evolution.</title>
        <authorList>
            <consortium name="Tomato Genome Consortium"/>
        </authorList>
    </citation>
    <scope>NUCLEOTIDE SEQUENCE [LARGE SCALE GENOMIC DNA]</scope>
    <source>
        <strain evidence="2">cv. Heinz 1706</strain>
    </source>
</reference>
<evidence type="ECO:0000313" key="3">
    <source>
        <dbReference type="Proteomes" id="UP000004994"/>
    </source>
</evidence>
<dbReference type="CDD" id="cd06222">
    <property type="entry name" value="RNase_H_like"/>
    <property type="match status" value="1"/>
</dbReference>
<dbReference type="PANTHER" id="PTHR45669:SF53">
    <property type="entry name" value="RNASE H TYPE-1 DOMAIN-CONTAINING PROTEIN"/>
    <property type="match status" value="1"/>
</dbReference>
<dbReference type="CDD" id="cd03031">
    <property type="entry name" value="GRX_GRX_like"/>
    <property type="match status" value="1"/>
</dbReference>
<dbReference type="SUPFAM" id="SSF52833">
    <property type="entry name" value="Thioredoxin-like"/>
    <property type="match status" value="1"/>
</dbReference>
<dbReference type="SUPFAM" id="SSF53098">
    <property type="entry name" value="Ribonuclease H-like"/>
    <property type="match status" value="1"/>
</dbReference>
<dbReference type="PaxDb" id="4081-Solyc06g082170.2.1"/>
<dbReference type="PhylomeDB" id="K4CA76"/>
<dbReference type="Pfam" id="PF13456">
    <property type="entry name" value="RVT_3"/>
    <property type="match status" value="1"/>
</dbReference>
<dbReference type="InterPro" id="IPR044730">
    <property type="entry name" value="RNase_H-like_dom_plant"/>
</dbReference>
<dbReference type="EnsemblPlants" id="Solyc06g082170.2.1">
    <property type="protein sequence ID" value="Solyc06g082170.2.1"/>
    <property type="gene ID" value="Solyc06g082170.2"/>
</dbReference>
<dbReference type="AlphaFoldDB" id="K4CA76"/>
<dbReference type="InterPro" id="IPR036397">
    <property type="entry name" value="RNaseH_sf"/>
</dbReference>
<dbReference type="InterPro" id="IPR002109">
    <property type="entry name" value="Glutaredoxin"/>
</dbReference>
<dbReference type="FunCoup" id="K4CA76">
    <property type="interactions" value="68"/>
</dbReference>
<dbReference type="eggNOG" id="KOG1075">
    <property type="taxonomic scope" value="Eukaryota"/>
</dbReference>
<reference evidence="2" key="2">
    <citation type="submission" date="2015-06" db="UniProtKB">
        <authorList>
            <consortium name="EnsemblPlants"/>
        </authorList>
    </citation>
    <scope>IDENTIFICATION</scope>
    <source>
        <strain evidence="2">cv. Heinz 1706</strain>
    </source>
</reference>
<dbReference type="Gene3D" id="3.30.420.10">
    <property type="entry name" value="Ribonuclease H-like superfamily/Ribonuclease H"/>
    <property type="match status" value="1"/>
</dbReference>
<dbReference type="HOGENOM" id="CLU_662923_0_0_1"/>
<dbReference type="STRING" id="4081.K4CA76"/>
<dbReference type="InParanoid" id="K4CA76"/>
<dbReference type="InterPro" id="IPR036249">
    <property type="entry name" value="Thioredoxin-like_sf"/>
</dbReference>
<sequence length="415" mass="46090">MLLSRTKSKIWIHNNDSPSFSCSSFKDINTLFSDDSDYNSPVSTTKKSNIFHRVLRVNAVLRAFSTRPAPEPEPESTTPKSIQIPAAEKKIVIYFTSLRVIRSTFDDCKAVRSILSSFRVSVDERDVSMDAGFMEELKTILGTRVKTKLTLPRVFIGGSYVGGATEIIQLHEAGELKKYVEGLTPAEFSTCQVCGGNRFVLCEECSGSQKCYSEKSGFRTCTVCNENGLISWAFPPEGCIKINTDGSFMPDSGLAGFGGVARDDLGRWLGGFYGRLGMRVTSSLTAELWAIHGGLILAKKYNLKKVIIETDSSEALKWICRMGNVSKVHPEKNVVIEECKSLISELGIVLIRTLRQGNNCADHLAKLRRIQQEDMVIIDRPPHSVQLLLRADMNHVAYPRYPKHGSSSCKSFVKI</sequence>
<dbReference type="InterPro" id="IPR012337">
    <property type="entry name" value="RNaseH-like_sf"/>
</dbReference>
<dbReference type="Gene3D" id="3.40.30.10">
    <property type="entry name" value="Glutaredoxin"/>
    <property type="match status" value="1"/>
</dbReference>
<dbReference type="Pfam" id="PF00462">
    <property type="entry name" value="Glutaredoxin"/>
    <property type="match status" value="1"/>
</dbReference>
<evidence type="ECO:0000259" key="1">
    <source>
        <dbReference type="PROSITE" id="PS50879"/>
    </source>
</evidence>
<dbReference type="Gramene" id="Solyc06g082170.2.1">
    <property type="protein sequence ID" value="Solyc06g082170.2.1"/>
    <property type="gene ID" value="Solyc06g082170.2"/>
</dbReference>
<dbReference type="PROSITE" id="PS50879">
    <property type="entry name" value="RNASE_H_1"/>
    <property type="match status" value="1"/>
</dbReference>
<dbReference type="eggNOG" id="KOG2824">
    <property type="taxonomic scope" value="Eukaryota"/>
</dbReference>
<dbReference type="InterPro" id="IPR002156">
    <property type="entry name" value="RNaseH_domain"/>
</dbReference>
<dbReference type="Proteomes" id="UP000004994">
    <property type="component" value="Chromosome 6"/>
</dbReference>